<keyword evidence="5 8" id="KW-0663">Pyridoxal phosphate</keyword>
<evidence type="ECO:0000256" key="2">
    <source>
        <dbReference type="ARBA" id="ARBA00010447"/>
    </source>
</evidence>
<dbReference type="InterPro" id="IPR015422">
    <property type="entry name" value="PyrdxlP-dep_Trfase_small"/>
</dbReference>
<feature type="domain" description="Aminotransferase class V" evidence="9">
    <location>
        <begin position="23"/>
        <end position="394"/>
    </location>
</feature>
<dbReference type="PROSITE" id="PS00595">
    <property type="entry name" value="AA_TRANSFER_CLASS_5"/>
    <property type="match status" value="1"/>
</dbReference>
<evidence type="ECO:0000256" key="3">
    <source>
        <dbReference type="ARBA" id="ARBA00012239"/>
    </source>
</evidence>
<name>A0A9D1UHM2_9BACT</name>
<dbReference type="GO" id="GO:0031071">
    <property type="term" value="F:cysteine desulfurase activity"/>
    <property type="evidence" value="ECO:0007669"/>
    <property type="project" value="UniProtKB-UniRule"/>
</dbReference>
<sequence length="406" mass="44955">MDVRELRKDFPILEEKVNNNKLIYFDNAATTQKPLSVINAVSDYYGHSNANVHRGVHTLSQIATEQFEKVREQVRNFINADSSCEIIYTRGTTESINLLAYSLTREFTSEDEVLLSESEHHSNIVPWQIAAMDKGFKIKVIPLNEDGSLNLSFMDGLLTDRTRIVSVAHVSNSLGVVNDIKTVFEKARQKGAKDIKTIVDGAQGIPHMKIDVKSLDCDFYCFSAHKIYAPMGIGVLYGRKSVLEQMSPYQGGGEMIKEVTFAKTTFNQLPYKFEAGTPSVADVVGFGAAMDYVSAIGFEWIAKHEDDILHYALDGLNSLEGVRVIGSCPQKAGAISFLVDNAHPFDVGTLLDQMGIAVRTGHHCAQPVMSHYGITGTVRASFALYNTREEVEVFISSLKKVISMLQ</sequence>
<evidence type="ECO:0000256" key="1">
    <source>
        <dbReference type="ARBA" id="ARBA00001933"/>
    </source>
</evidence>
<dbReference type="Gene3D" id="3.90.1150.10">
    <property type="entry name" value="Aspartate Aminotransferase, domain 1"/>
    <property type="match status" value="1"/>
</dbReference>
<evidence type="ECO:0000256" key="4">
    <source>
        <dbReference type="ARBA" id="ARBA00022679"/>
    </source>
</evidence>
<comment type="cofactor">
    <cofactor evidence="1 7">
        <name>pyridoxal 5'-phosphate</name>
        <dbReference type="ChEBI" id="CHEBI:597326"/>
    </cofactor>
</comment>
<evidence type="ECO:0000256" key="8">
    <source>
        <dbReference type="RuleBase" id="RU004506"/>
    </source>
</evidence>
<dbReference type="AlphaFoldDB" id="A0A9D1UHM2"/>
<accession>A0A9D1UHM2</accession>
<gene>
    <name evidence="10" type="ORF">IAC47_01590</name>
</gene>
<dbReference type="SUPFAM" id="SSF53383">
    <property type="entry name" value="PLP-dependent transferases"/>
    <property type="match status" value="1"/>
</dbReference>
<evidence type="ECO:0000313" key="11">
    <source>
        <dbReference type="Proteomes" id="UP000824267"/>
    </source>
</evidence>
<dbReference type="InterPro" id="IPR000192">
    <property type="entry name" value="Aminotrans_V_dom"/>
</dbReference>
<dbReference type="GO" id="GO:0030170">
    <property type="term" value="F:pyridoxal phosphate binding"/>
    <property type="evidence" value="ECO:0007669"/>
    <property type="project" value="UniProtKB-UniRule"/>
</dbReference>
<dbReference type="InterPro" id="IPR015424">
    <property type="entry name" value="PyrdxlP-dep_Trfase"/>
</dbReference>
<dbReference type="Pfam" id="PF00266">
    <property type="entry name" value="Aminotran_5"/>
    <property type="match status" value="1"/>
</dbReference>
<dbReference type="InterPro" id="IPR010970">
    <property type="entry name" value="Cys_dSase_SufS"/>
</dbReference>
<evidence type="ECO:0000256" key="7">
    <source>
        <dbReference type="RuleBase" id="RU004504"/>
    </source>
</evidence>
<evidence type="ECO:0000259" key="9">
    <source>
        <dbReference type="Pfam" id="PF00266"/>
    </source>
</evidence>
<protein>
    <recommendedName>
        <fullName evidence="3 8">Cysteine desulfurase</fullName>
        <ecNumber evidence="3 8">2.8.1.7</ecNumber>
    </recommendedName>
</protein>
<evidence type="ECO:0000256" key="6">
    <source>
        <dbReference type="ARBA" id="ARBA00050776"/>
    </source>
</evidence>
<dbReference type="InterPro" id="IPR015421">
    <property type="entry name" value="PyrdxlP-dep_Trfase_major"/>
</dbReference>
<dbReference type="PANTHER" id="PTHR43586:SF8">
    <property type="entry name" value="CYSTEINE DESULFURASE 1, CHLOROPLASTIC"/>
    <property type="match status" value="1"/>
</dbReference>
<dbReference type="CDD" id="cd06453">
    <property type="entry name" value="SufS_like"/>
    <property type="match status" value="1"/>
</dbReference>
<evidence type="ECO:0000313" key="10">
    <source>
        <dbReference type="EMBL" id="HIW86956.1"/>
    </source>
</evidence>
<comment type="similarity">
    <text evidence="2 8">Belongs to the class-V pyridoxal-phosphate-dependent aminotransferase family. Csd subfamily.</text>
</comment>
<dbReference type="Proteomes" id="UP000824267">
    <property type="component" value="Unassembled WGS sequence"/>
</dbReference>
<dbReference type="PANTHER" id="PTHR43586">
    <property type="entry name" value="CYSTEINE DESULFURASE"/>
    <property type="match status" value="1"/>
</dbReference>
<dbReference type="InterPro" id="IPR020578">
    <property type="entry name" value="Aminotrans_V_PyrdxlP_BS"/>
</dbReference>
<dbReference type="EC" id="2.8.1.7" evidence="3 8"/>
<keyword evidence="4 8" id="KW-0808">Transferase</keyword>
<reference evidence="10" key="1">
    <citation type="journal article" date="2021" name="PeerJ">
        <title>Extensive microbial diversity within the chicken gut microbiome revealed by metagenomics and culture.</title>
        <authorList>
            <person name="Gilroy R."/>
            <person name="Ravi A."/>
            <person name="Getino M."/>
            <person name="Pursley I."/>
            <person name="Horton D.L."/>
            <person name="Alikhan N.F."/>
            <person name="Baker D."/>
            <person name="Gharbi K."/>
            <person name="Hall N."/>
            <person name="Watson M."/>
            <person name="Adriaenssens E.M."/>
            <person name="Foster-Nyarko E."/>
            <person name="Jarju S."/>
            <person name="Secka A."/>
            <person name="Antonio M."/>
            <person name="Oren A."/>
            <person name="Chaudhuri R.R."/>
            <person name="La Ragione R."/>
            <person name="Hildebrand F."/>
            <person name="Pallen M.J."/>
        </authorList>
    </citation>
    <scope>NUCLEOTIDE SEQUENCE</scope>
    <source>
        <strain evidence="10">Gambia16-930</strain>
    </source>
</reference>
<evidence type="ECO:0000256" key="5">
    <source>
        <dbReference type="ARBA" id="ARBA00022898"/>
    </source>
</evidence>
<dbReference type="EMBL" id="DXGG01000058">
    <property type="protein sequence ID" value="HIW86956.1"/>
    <property type="molecule type" value="Genomic_DNA"/>
</dbReference>
<reference evidence="10" key="2">
    <citation type="submission" date="2021-04" db="EMBL/GenBank/DDBJ databases">
        <authorList>
            <person name="Gilroy R."/>
        </authorList>
    </citation>
    <scope>NUCLEOTIDE SEQUENCE</scope>
    <source>
        <strain evidence="10">Gambia16-930</strain>
    </source>
</reference>
<comment type="function">
    <text evidence="8">Catalyzes the removal of elemental sulfur and selenium atoms from L-cysteine, L-cystine, L-selenocysteine, and L-selenocystine to produce L-alanine.</text>
</comment>
<comment type="catalytic activity">
    <reaction evidence="6 8">
        <text>(sulfur carrier)-H + L-cysteine = (sulfur carrier)-SH + L-alanine</text>
        <dbReference type="Rhea" id="RHEA:43892"/>
        <dbReference type="Rhea" id="RHEA-COMP:14737"/>
        <dbReference type="Rhea" id="RHEA-COMP:14739"/>
        <dbReference type="ChEBI" id="CHEBI:29917"/>
        <dbReference type="ChEBI" id="CHEBI:35235"/>
        <dbReference type="ChEBI" id="CHEBI:57972"/>
        <dbReference type="ChEBI" id="CHEBI:64428"/>
        <dbReference type="EC" id="2.8.1.7"/>
    </reaction>
</comment>
<dbReference type="Gene3D" id="3.40.640.10">
    <property type="entry name" value="Type I PLP-dependent aspartate aminotransferase-like (Major domain)"/>
    <property type="match status" value="1"/>
</dbReference>
<proteinExistence type="inferred from homology"/>
<organism evidence="10 11">
    <name type="scientific">Candidatus Onthomorpha intestinigallinarum</name>
    <dbReference type="NCBI Taxonomy" id="2840880"/>
    <lineage>
        <taxon>Bacteria</taxon>
        <taxon>Pseudomonadati</taxon>
        <taxon>Bacteroidota</taxon>
        <taxon>Bacteroidia</taxon>
        <taxon>Bacteroidales</taxon>
        <taxon>Candidatus Onthomorpha</taxon>
    </lineage>
</organism>
<dbReference type="GO" id="GO:0006534">
    <property type="term" value="P:cysteine metabolic process"/>
    <property type="evidence" value="ECO:0007669"/>
    <property type="project" value="UniProtKB-UniRule"/>
</dbReference>
<dbReference type="NCBIfam" id="TIGR01979">
    <property type="entry name" value="sufS"/>
    <property type="match status" value="1"/>
</dbReference>
<comment type="caution">
    <text evidence="10">The sequence shown here is derived from an EMBL/GenBank/DDBJ whole genome shotgun (WGS) entry which is preliminary data.</text>
</comment>